<feature type="compositionally biased region" description="Basic and acidic residues" evidence="1">
    <location>
        <begin position="28"/>
        <end position="37"/>
    </location>
</feature>
<accession>A0A3M7SBR4</accession>
<organism evidence="2 3">
    <name type="scientific">Brachionus plicatilis</name>
    <name type="common">Marine rotifer</name>
    <name type="synonym">Brachionus muelleri</name>
    <dbReference type="NCBI Taxonomy" id="10195"/>
    <lineage>
        <taxon>Eukaryota</taxon>
        <taxon>Metazoa</taxon>
        <taxon>Spiralia</taxon>
        <taxon>Gnathifera</taxon>
        <taxon>Rotifera</taxon>
        <taxon>Eurotatoria</taxon>
        <taxon>Monogononta</taxon>
        <taxon>Pseudotrocha</taxon>
        <taxon>Ploima</taxon>
        <taxon>Brachionidae</taxon>
        <taxon>Brachionus</taxon>
    </lineage>
</organism>
<dbReference type="Proteomes" id="UP000276133">
    <property type="component" value="Unassembled WGS sequence"/>
</dbReference>
<feature type="compositionally biased region" description="Low complexity" evidence="1">
    <location>
        <begin position="50"/>
        <end position="61"/>
    </location>
</feature>
<reference evidence="2 3" key="1">
    <citation type="journal article" date="2018" name="Sci. Rep.">
        <title>Genomic signatures of local adaptation to the degree of environmental predictability in rotifers.</title>
        <authorList>
            <person name="Franch-Gras L."/>
            <person name="Hahn C."/>
            <person name="Garcia-Roger E.M."/>
            <person name="Carmona M.J."/>
            <person name="Serra M."/>
            <person name="Gomez A."/>
        </authorList>
    </citation>
    <scope>NUCLEOTIDE SEQUENCE [LARGE SCALE GENOMIC DNA]</scope>
    <source>
        <strain evidence="2">HYR1</strain>
    </source>
</reference>
<name>A0A3M7SBR4_BRAPC</name>
<proteinExistence type="predicted"/>
<sequence length="102" mass="11593">MKCRAKFLLHSSDEAVTQTENRISNADPKGDDEKFETSSDGEVVEEENGETGVEVGELVNVQEGNKQRFSKRGRKPGSKSVRILNRKNKRRRLEESLCRLND</sequence>
<dbReference type="EMBL" id="REGN01001663">
    <property type="protein sequence ID" value="RNA33264.1"/>
    <property type="molecule type" value="Genomic_DNA"/>
</dbReference>
<feature type="region of interest" description="Disordered" evidence="1">
    <location>
        <begin position="15"/>
        <end position="86"/>
    </location>
</feature>
<evidence type="ECO:0000313" key="3">
    <source>
        <dbReference type="Proteomes" id="UP000276133"/>
    </source>
</evidence>
<feature type="compositionally biased region" description="Basic residues" evidence="1">
    <location>
        <begin position="68"/>
        <end position="77"/>
    </location>
</feature>
<feature type="compositionally biased region" description="Polar residues" evidence="1">
    <location>
        <begin position="15"/>
        <end position="24"/>
    </location>
</feature>
<keyword evidence="3" id="KW-1185">Reference proteome</keyword>
<gene>
    <name evidence="2" type="ORF">BpHYR1_050405</name>
</gene>
<evidence type="ECO:0000256" key="1">
    <source>
        <dbReference type="SAM" id="MobiDB-lite"/>
    </source>
</evidence>
<dbReference type="AlphaFoldDB" id="A0A3M7SBR4"/>
<comment type="caution">
    <text evidence="2">The sequence shown here is derived from an EMBL/GenBank/DDBJ whole genome shotgun (WGS) entry which is preliminary data.</text>
</comment>
<protein>
    <submittedName>
        <fullName evidence="2">Uncharacterized protein</fullName>
    </submittedName>
</protein>
<evidence type="ECO:0000313" key="2">
    <source>
        <dbReference type="EMBL" id="RNA33264.1"/>
    </source>
</evidence>